<feature type="non-terminal residue" evidence="1">
    <location>
        <position position="79"/>
    </location>
</feature>
<dbReference type="Proteomes" id="UP001596174">
    <property type="component" value="Unassembled WGS sequence"/>
</dbReference>
<protein>
    <submittedName>
        <fullName evidence="1">Uncharacterized protein</fullName>
    </submittedName>
</protein>
<evidence type="ECO:0000313" key="2">
    <source>
        <dbReference type="Proteomes" id="UP001596174"/>
    </source>
</evidence>
<accession>A0ABW1GE61</accession>
<gene>
    <name evidence="1" type="ORF">ACFP3V_31740</name>
</gene>
<dbReference type="RefSeq" id="WP_380591279.1">
    <property type="nucleotide sequence ID" value="NZ_JBHSQJ010000247.1"/>
</dbReference>
<organism evidence="1 2">
    <name type="scientific">Streptacidiphilus monticola</name>
    <dbReference type="NCBI Taxonomy" id="2161674"/>
    <lineage>
        <taxon>Bacteria</taxon>
        <taxon>Bacillati</taxon>
        <taxon>Actinomycetota</taxon>
        <taxon>Actinomycetes</taxon>
        <taxon>Kitasatosporales</taxon>
        <taxon>Streptomycetaceae</taxon>
        <taxon>Streptacidiphilus</taxon>
    </lineage>
</organism>
<dbReference type="EMBL" id="JBHSQJ010000247">
    <property type="protein sequence ID" value="MFC5911764.1"/>
    <property type="molecule type" value="Genomic_DNA"/>
</dbReference>
<sequence>MHEATSLLWPEGPYAAERRPFGHPQRLLTAISLLWADDGDRAVPLGYGSVFIPVHRTKSLLVDPDTIHFGYRALVAETP</sequence>
<reference evidence="2" key="1">
    <citation type="journal article" date="2019" name="Int. J. Syst. Evol. Microbiol.">
        <title>The Global Catalogue of Microorganisms (GCM) 10K type strain sequencing project: providing services to taxonomists for standard genome sequencing and annotation.</title>
        <authorList>
            <consortium name="The Broad Institute Genomics Platform"/>
            <consortium name="The Broad Institute Genome Sequencing Center for Infectious Disease"/>
            <person name="Wu L."/>
            <person name="Ma J."/>
        </authorList>
    </citation>
    <scope>NUCLEOTIDE SEQUENCE [LARGE SCALE GENOMIC DNA]</scope>
    <source>
        <strain evidence="2">JCM 4816</strain>
    </source>
</reference>
<name>A0ABW1GE61_9ACTN</name>
<evidence type="ECO:0000313" key="1">
    <source>
        <dbReference type="EMBL" id="MFC5911764.1"/>
    </source>
</evidence>
<comment type="caution">
    <text evidence="1">The sequence shown here is derived from an EMBL/GenBank/DDBJ whole genome shotgun (WGS) entry which is preliminary data.</text>
</comment>
<keyword evidence="2" id="KW-1185">Reference proteome</keyword>
<proteinExistence type="predicted"/>